<keyword evidence="3" id="KW-1185">Reference proteome</keyword>
<dbReference type="GO" id="GO:0004725">
    <property type="term" value="F:protein tyrosine phosphatase activity"/>
    <property type="evidence" value="ECO:0007669"/>
    <property type="project" value="Ensembl"/>
</dbReference>
<sequence>GADTFTFFSSSTHPNGSGFGSPAPAPQITSILYLGDTVATNSHLLLFSHRISTVIHNPGGGEHALSRRRVPAHPRDGWPCRPHLQHGDTWGLDTAALHCWGEQVPTVCLVCLLKHHSTSLAGAHAWVESCCPIIRPNNSFWQRLIHYEYKLFGVNRLQMVSSLSGMIPHVYENEVRVMLSMPEH</sequence>
<evidence type="ECO:0000313" key="2">
    <source>
        <dbReference type="Ensembl" id="ENSACCP00020003826.1"/>
    </source>
</evidence>
<dbReference type="GeneTree" id="ENSGT00940000163638"/>
<dbReference type="InterPro" id="IPR029021">
    <property type="entry name" value="Prot-tyrosine_phosphatase-like"/>
</dbReference>
<dbReference type="InParanoid" id="A0A663DVM9"/>
<dbReference type="PANTHER" id="PTHR46495">
    <property type="entry name" value="DUAL SPECIFICITY PROTEIN PHOSPHATASE 21"/>
    <property type="match status" value="1"/>
</dbReference>
<accession>A0A663DVM9</accession>
<dbReference type="AlphaFoldDB" id="A0A663DVM9"/>
<dbReference type="GO" id="GO:0005634">
    <property type="term" value="C:nucleus"/>
    <property type="evidence" value="ECO:0007669"/>
    <property type="project" value="Ensembl"/>
</dbReference>
<dbReference type="GO" id="GO:0005737">
    <property type="term" value="C:cytoplasm"/>
    <property type="evidence" value="ECO:0007669"/>
    <property type="project" value="Ensembl"/>
</dbReference>
<reference evidence="2" key="1">
    <citation type="submission" date="2025-08" db="UniProtKB">
        <authorList>
            <consortium name="Ensembl"/>
        </authorList>
    </citation>
    <scope>IDENTIFICATION</scope>
</reference>
<evidence type="ECO:0000313" key="3">
    <source>
        <dbReference type="Proteomes" id="UP000472275"/>
    </source>
</evidence>
<evidence type="ECO:0000256" key="1">
    <source>
        <dbReference type="SAM" id="MobiDB-lite"/>
    </source>
</evidence>
<reference evidence="2" key="2">
    <citation type="submission" date="2025-09" db="UniProtKB">
        <authorList>
            <consortium name="Ensembl"/>
        </authorList>
    </citation>
    <scope>IDENTIFICATION</scope>
</reference>
<name>A0A663DVM9_AQUCH</name>
<feature type="compositionally biased region" description="Polar residues" evidence="1">
    <location>
        <begin position="1"/>
        <end position="15"/>
    </location>
</feature>
<dbReference type="PANTHER" id="PTHR46495:SF1">
    <property type="entry name" value="DUAL SPECIFICITY PHOSPHATASE 21"/>
    <property type="match status" value="1"/>
</dbReference>
<dbReference type="SUPFAM" id="SSF52799">
    <property type="entry name" value="(Phosphotyrosine protein) phosphatases II"/>
    <property type="match status" value="1"/>
</dbReference>
<dbReference type="Gene3D" id="3.90.190.10">
    <property type="entry name" value="Protein tyrosine phosphatase superfamily"/>
    <property type="match status" value="1"/>
</dbReference>
<dbReference type="Proteomes" id="UP000472275">
    <property type="component" value="Chromosome 9"/>
</dbReference>
<feature type="region of interest" description="Disordered" evidence="1">
    <location>
        <begin position="1"/>
        <end position="21"/>
    </location>
</feature>
<proteinExistence type="predicted"/>
<organism evidence="2 3">
    <name type="scientific">Aquila chrysaetos chrysaetos</name>
    <dbReference type="NCBI Taxonomy" id="223781"/>
    <lineage>
        <taxon>Eukaryota</taxon>
        <taxon>Metazoa</taxon>
        <taxon>Chordata</taxon>
        <taxon>Craniata</taxon>
        <taxon>Vertebrata</taxon>
        <taxon>Euteleostomi</taxon>
        <taxon>Archelosauria</taxon>
        <taxon>Archosauria</taxon>
        <taxon>Dinosauria</taxon>
        <taxon>Saurischia</taxon>
        <taxon>Theropoda</taxon>
        <taxon>Coelurosauria</taxon>
        <taxon>Aves</taxon>
        <taxon>Neognathae</taxon>
        <taxon>Neoaves</taxon>
        <taxon>Telluraves</taxon>
        <taxon>Accipitrimorphae</taxon>
        <taxon>Accipitriformes</taxon>
        <taxon>Accipitridae</taxon>
        <taxon>Accipitrinae</taxon>
        <taxon>Aquila</taxon>
    </lineage>
</organism>
<dbReference type="Ensembl" id="ENSACCT00020003979.1">
    <property type="protein sequence ID" value="ENSACCP00020003826.1"/>
    <property type="gene ID" value="ENSACCG00020002612.1"/>
</dbReference>
<protein>
    <submittedName>
        <fullName evidence="2">Dual specificity phosphatase 21</fullName>
    </submittedName>
</protein>